<keyword evidence="3" id="KW-1185">Reference proteome</keyword>
<gene>
    <name evidence="2" type="ORF">ACFQ0I_13650</name>
</gene>
<evidence type="ECO:0000313" key="2">
    <source>
        <dbReference type="EMBL" id="MFD0836818.1"/>
    </source>
</evidence>
<evidence type="ECO:0000256" key="1">
    <source>
        <dbReference type="SAM" id="SignalP"/>
    </source>
</evidence>
<protein>
    <submittedName>
        <fullName evidence="2">Uncharacterized protein</fullName>
    </submittedName>
</protein>
<dbReference type="PROSITE" id="PS51257">
    <property type="entry name" value="PROKAR_LIPOPROTEIN"/>
    <property type="match status" value="1"/>
</dbReference>
<comment type="caution">
    <text evidence="2">The sequence shown here is derived from an EMBL/GenBank/DDBJ whole genome shotgun (WGS) entry which is preliminary data.</text>
</comment>
<organism evidence="2 3">
    <name type="scientific">Mariniflexile aquimaris</name>
    <dbReference type="NCBI Taxonomy" id="881009"/>
    <lineage>
        <taxon>Bacteria</taxon>
        <taxon>Pseudomonadati</taxon>
        <taxon>Bacteroidota</taxon>
        <taxon>Flavobacteriia</taxon>
        <taxon>Flavobacteriales</taxon>
        <taxon>Flavobacteriaceae</taxon>
        <taxon>Mariniflexile</taxon>
    </lineage>
</organism>
<proteinExistence type="predicted"/>
<dbReference type="Proteomes" id="UP001597011">
    <property type="component" value="Unassembled WGS sequence"/>
</dbReference>
<feature type="chain" id="PRO_5045929147" evidence="1">
    <location>
        <begin position="25"/>
        <end position="593"/>
    </location>
</feature>
<reference evidence="3" key="1">
    <citation type="journal article" date="2019" name="Int. J. Syst. Evol. Microbiol.">
        <title>The Global Catalogue of Microorganisms (GCM) 10K type strain sequencing project: providing services to taxonomists for standard genome sequencing and annotation.</title>
        <authorList>
            <consortium name="The Broad Institute Genomics Platform"/>
            <consortium name="The Broad Institute Genome Sequencing Center for Infectious Disease"/>
            <person name="Wu L."/>
            <person name="Ma J."/>
        </authorList>
    </citation>
    <scope>NUCLEOTIDE SEQUENCE [LARGE SCALE GENOMIC DNA]</scope>
    <source>
        <strain evidence="3">CCUG 60529</strain>
    </source>
</reference>
<sequence>MKTKMRTLLLLPFFALMLFTSCQDEVIDITEPTEAEALVATSELTTMISATAKMDGSADNIIDQASCLSVELPVTVVVNGIEIIIDSKEDYKQIEAIYNKFEDDDDYLEIKYPIKIISADYTEITINSRAELIELIKTCKGENEEDDDIECIDFQYPISFSVYNTQFQVVNVVTIESDRALYQFIKRVRNAEVFASLNFPVTMELADGTTIVVNNNAELEATIKEAKDACNEDDNNDYGDDDFTKERLDALLKTCPWVVYEFQRNSASLSNSYREYVIIFKDDNVVKVRARNGDMLTGTWTTRVTNNGALIKLDFDTLVDFTLEWFVYDLEPGKIKLYQAGGNKIILKKNCDIVIDYTKERIESYLQECYWRVARLSVNGNDNEKDYIGTPLKFFANNVVKIRVNGEFVSGTYEVGVRNIGYILKITLDGRPDLKLEWLITFLEPGLIKLENENNKMILERHCPDVDDDLKFIDAILISGKWEVTKYDDGLVHVIDPTEQFKNYTMDFMISGRVEATNTIDPNTTPVNKLLVGSWLTYRNDGLYLGLYFKDQAPFNELNNRWKVKSVSTTKIELKDYSSTGTVERLLIIEKKN</sequence>
<dbReference type="RefSeq" id="WP_379943165.1">
    <property type="nucleotide sequence ID" value="NZ_JBHTIB010000014.1"/>
</dbReference>
<name>A0ABW3BVK6_9FLAO</name>
<dbReference type="EMBL" id="JBHTIB010000014">
    <property type="protein sequence ID" value="MFD0836818.1"/>
    <property type="molecule type" value="Genomic_DNA"/>
</dbReference>
<accession>A0ABW3BVK6</accession>
<keyword evidence="1" id="KW-0732">Signal</keyword>
<feature type="signal peptide" evidence="1">
    <location>
        <begin position="1"/>
        <end position="24"/>
    </location>
</feature>
<evidence type="ECO:0000313" key="3">
    <source>
        <dbReference type="Proteomes" id="UP001597011"/>
    </source>
</evidence>